<evidence type="ECO:0000313" key="1">
    <source>
        <dbReference type="EMBL" id="ALA07306.1"/>
    </source>
</evidence>
<dbReference type="EMBL" id="KT151955">
    <property type="protein sequence ID" value="ALA07306.1"/>
    <property type="molecule type" value="Genomic_DNA"/>
</dbReference>
<gene>
    <name evidence="1" type="ORF">JENST_177</name>
</gene>
<evidence type="ECO:0000313" key="2">
    <source>
        <dbReference type="Proteomes" id="UP000208104"/>
    </source>
</evidence>
<reference evidence="1 2" key="1">
    <citation type="journal article" date="2015" name="Genome Announc.">
        <title>Genome Sequences of Five Additional Brevibacillus laterosporus Bacteriophages.</title>
        <authorList>
            <person name="Merrill B.D."/>
            <person name="Berg J.A."/>
            <person name="Graves K.A."/>
            <person name="Ward A.T."/>
            <person name="Hilton J.A."/>
            <person name="Wake B.N."/>
            <person name="Grose J.H."/>
            <person name="Breakwell D.P."/>
            <person name="Burnett S.H."/>
        </authorList>
    </citation>
    <scope>NUCLEOTIDE SEQUENCE [LARGE SCALE GENOMIC DNA]</scope>
</reference>
<organism evidence="1 2">
    <name type="scientific">Brevibacillus phage Jenst</name>
    <dbReference type="NCBI Taxonomy" id="1691954"/>
    <lineage>
        <taxon>Viruses</taxon>
        <taxon>Duplodnaviria</taxon>
        <taxon>Heunggongvirae</taxon>
        <taxon>Uroviricota</taxon>
        <taxon>Caudoviricetes</taxon>
        <taxon>Jenstvirus</taxon>
        <taxon>Jenstvirus jenst</taxon>
    </lineage>
</organism>
<keyword evidence="2" id="KW-1185">Reference proteome</keyword>
<dbReference type="KEGG" id="vg:26626125"/>
<accession>A0A0K2CNG4</accession>
<protein>
    <submittedName>
        <fullName evidence="1">Uncharacterized protein</fullName>
    </submittedName>
</protein>
<sequence length="46" mass="5543">MNNIQEALNAIEKELYELEMEGESNTLHYWQLMEIQAKLKQYITQL</sequence>
<dbReference type="GeneID" id="26626125"/>
<dbReference type="RefSeq" id="YP_009199238.1">
    <property type="nucleotide sequence ID" value="NC_028805.1"/>
</dbReference>
<dbReference type="Proteomes" id="UP000208104">
    <property type="component" value="Segment"/>
</dbReference>
<name>A0A0K2CNG4_9CAUD</name>
<proteinExistence type="predicted"/>